<evidence type="ECO:0000259" key="2">
    <source>
        <dbReference type="Pfam" id="PF03399"/>
    </source>
</evidence>
<keyword evidence="4" id="KW-1185">Reference proteome</keyword>
<dbReference type="Pfam" id="PF03399">
    <property type="entry name" value="SAC3_GANP"/>
    <property type="match status" value="2"/>
</dbReference>
<feature type="region of interest" description="Disordered" evidence="1">
    <location>
        <begin position="553"/>
        <end position="575"/>
    </location>
</feature>
<dbReference type="Gene3D" id="1.25.40.990">
    <property type="match status" value="1"/>
</dbReference>
<name>A0AAD8XYE0_9STRA</name>
<dbReference type="GO" id="GO:0006406">
    <property type="term" value="P:mRNA export from nucleus"/>
    <property type="evidence" value="ECO:0007669"/>
    <property type="project" value="TreeGrafter"/>
</dbReference>
<dbReference type="PANTHER" id="PTHR12436:SF3">
    <property type="entry name" value="GERMINAL-CENTER ASSOCIATED NUCLEAR PROTEIN"/>
    <property type="match status" value="1"/>
</dbReference>
<reference evidence="3" key="1">
    <citation type="submission" date="2023-06" db="EMBL/GenBank/DDBJ databases">
        <title>Survivors Of The Sea: Transcriptome response of Skeletonema marinoi to long-term dormancy.</title>
        <authorList>
            <person name="Pinder M.I.M."/>
            <person name="Kourtchenko O."/>
            <person name="Robertson E.K."/>
            <person name="Larsson T."/>
            <person name="Maumus F."/>
            <person name="Osuna-Cruz C.M."/>
            <person name="Vancaester E."/>
            <person name="Stenow R."/>
            <person name="Vandepoele K."/>
            <person name="Ploug H."/>
            <person name="Bruchert V."/>
            <person name="Godhe A."/>
            <person name="Topel M."/>
        </authorList>
    </citation>
    <scope>NUCLEOTIDE SEQUENCE</scope>
    <source>
        <strain evidence="3">R05AC</strain>
    </source>
</reference>
<evidence type="ECO:0000313" key="3">
    <source>
        <dbReference type="EMBL" id="KAK1735650.1"/>
    </source>
</evidence>
<feature type="region of interest" description="Disordered" evidence="1">
    <location>
        <begin position="21"/>
        <end position="73"/>
    </location>
</feature>
<comment type="caution">
    <text evidence="3">The sequence shown here is derived from an EMBL/GenBank/DDBJ whole genome shotgun (WGS) entry which is preliminary data.</text>
</comment>
<dbReference type="PANTHER" id="PTHR12436">
    <property type="entry name" value="80 KDA MCM3-ASSOCIATED PROTEIN"/>
    <property type="match status" value="1"/>
</dbReference>
<protein>
    <submittedName>
        <fullName evidence="3">SAC3/GANP family protein</fullName>
    </submittedName>
</protein>
<feature type="domain" description="SAC3/GANP/THP3 conserved" evidence="2">
    <location>
        <begin position="93"/>
        <end position="276"/>
    </location>
</feature>
<feature type="compositionally biased region" description="Polar residues" evidence="1">
    <location>
        <begin position="25"/>
        <end position="37"/>
    </location>
</feature>
<dbReference type="InterPro" id="IPR045107">
    <property type="entry name" value="SAC3/GANP/THP3"/>
</dbReference>
<sequence length="1346" mass="153291">MSPPRTTTDNDRNAELAAKNAMRFASQQENKALSSLLPTDLQGRAQASESNDDRTTPVGGDVGNNNDVDDDDDDLAHRNVNNAKSLVGICTSMCPDEELLRREKEGDIQLLEITDPGGLHPTHWTLRDTAVKRFRRSAADFKLDIPELVRPPEVLERVCGYLEEWVMERDRQGPDKRWAQAATTTSDTPPPLDVYQFIWDRTRMIRKDFILQNYIGTGGKCDARAVRCHERIARWHAMCEHQLSHIPDFVKHQSQQNIAELGQTMKTLNLYYDDALGRALTETASSGGSDSQGCVSDIVMGKSPIDFDGSALSNDAQSSDVSQRIIGKNGVRSPSRGTAEPEMRGLYILLTMNNEGGMEVLKYSGRLCTQKPDIFYSKPVQLALTIFRAKKDHNYAKFFRLLRCPSTPYLFSCIMFKYVESMRKETLLMMSRVYGAKHKTTGEAFYDSYPLEKLVNLLCYEDESEATEACRHYGITVEGDQVLWRHSKFREPRDPIKQLIIPLKPRKMIRTIESKLSGATRLSVCRGGVSGQGATLSNEPTSVDAEALLKNRQKAQEEMKQKLAEANAREEAKRLKQEKIKREKLRQERLAAEKRAKEEAVRRAEQERMRKEQLERDRLEQKRQEQERIAAEEMARKEAAERAERLRLETEAREKKEREIAEAKRLAEEERKRKLAEEERTRRLEEEKRRREEEERRRIAREAELRRKAEEERIRKAKEEKERRIEMAWRQKVENARKVLICRLLRKQMRRHDSLQKSRNSLSKLDPTCTQYPTSDVELCKDLFCSAASGTEVIARRTGSCDELENQIYRLATSPRQPMDLSKQVADCMSSFISHQQKESYPSVLRTSHVKLFKLAILLPARTPQFEQLHDTLQMWVESHLDLDEVSSFAFSSRSSQIDARAVAVIGNEDASYCKDCDAALVLLPSFTDETASIDYSEKAQELLDQNVTRMVLVLGTDDASCRNAPSTERLLDTLLGESPVGAGLQREGVAAPNLSDFDIAFQKCCQVLVQSHMATITTTSHIDNNEGITSLDPTLVRVPLSDLGFLCLQQLIRNMDDNGFFNNADPNSHVALFDVCRNALSSLSHELTCAYEEVHQEWKGWPAQQFFDSERVECFFGEDYDLPVNWHEPKSHVGSELKRFFQHLLERSTLTLFVDSIVGSLPGCLQQDLLIMLDNGEISSCFSTIVTMVVSGEINLVSDGQTILYLPVTKLFSVVQHAAAYEVPETVEQDVDIPDYLIYGFPSVNADLEEKENSIVVSKSDKIITGEKRTRPPVESEDNTIIKRSRFPEDIVDPNLRLLQNHEEGGRQKKLKRTGFERKVDTEEEQSSKSFTSYLQALLGGDVQL</sequence>
<gene>
    <name evidence="3" type="ORF">QTG54_013813</name>
</gene>
<dbReference type="EMBL" id="JATAAI010000033">
    <property type="protein sequence ID" value="KAK1735650.1"/>
    <property type="molecule type" value="Genomic_DNA"/>
</dbReference>
<accession>A0AAD8XYE0</accession>
<proteinExistence type="predicted"/>
<dbReference type="InterPro" id="IPR005062">
    <property type="entry name" value="SAC3/GANP/THP3_conserved"/>
</dbReference>
<feature type="compositionally biased region" description="Basic and acidic residues" evidence="1">
    <location>
        <begin position="554"/>
        <end position="575"/>
    </location>
</feature>
<feature type="region of interest" description="Disordered" evidence="1">
    <location>
        <begin position="592"/>
        <end position="636"/>
    </location>
</feature>
<evidence type="ECO:0000256" key="1">
    <source>
        <dbReference type="SAM" id="MobiDB-lite"/>
    </source>
</evidence>
<evidence type="ECO:0000313" key="4">
    <source>
        <dbReference type="Proteomes" id="UP001224775"/>
    </source>
</evidence>
<feature type="domain" description="SAC3/GANP/THP3 conserved" evidence="2">
    <location>
        <begin position="338"/>
        <end position="478"/>
    </location>
</feature>
<feature type="region of interest" description="Disordered" evidence="1">
    <location>
        <begin position="1298"/>
        <end position="1329"/>
    </location>
</feature>
<dbReference type="Proteomes" id="UP001224775">
    <property type="component" value="Unassembled WGS sequence"/>
</dbReference>
<organism evidence="3 4">
    <name type="scientific">Skeletonema marinoi</name>
    <dbReference type="NCBI Taxonomy" id="267567"/>
    <lineage>
        <taxon>Eukaryota</taxon>
        <taxon>Sar</taxon>
        <taxon>Stramenopiles</taxon>
        <taxon>Ochrophyta</taxon>
        <taxon>Bacillariophyta</taxon>
        <taxon>Coscinodiscophyceae</taxon>
        <taxon>Thalassiosirophycidae</taxon>
        <taxon>Thalassiosirales</taxon>
        <taxon>Skeletonemataceae</taxon>
        <taxon>Skeletonema</taxon>
        <taxon>Skeletonema marinoi-dohrnii complex</taxon>
    </lineage>
</organism>
<dbReference type="GO" id="GO:0005737">
    <property type="term" value="C:cytoplasm"/>
    <property type="evidence" value="ECO:0007669"/>
    <property type="project" value="TreeGrafter"/>
</dbReference>
<dbReference type="GO" id="GO:0070390">
    <property type="term" value="C:transcription export complex 2"/>
    <property type="evidence" value="ECO:0007669"/>
    <property type="project" value="TreeGrafter"/>
</dbReference>